<feature type="region of interest" description="Disordered" evidence="1">
    <location>
        <begin position="16"/>
        <end position="86"/>
    </location>
</feature>
<name>A0AAV7EF98_ARIFI</name>
<evidence type="ECO:0000313" key="3">
    <source>
        <dbReference type="Proteomes" id="UP000825729"/>
    </source>
</evidence>
<organism evidence="2 3">
    <name type="scientific">Aristolochia fimbriata</name>
    <name type="common">White veined hardy Dutchman's pipe vine</name>
    <dbReference type="NCBI Taxonomy" id="158543"/>
    <lineage>
        <taxon>Eukaryota</taxon>
        <taxon>Viridiplantae</taxon>
        <taxon>Streptophyta</taxon>
        <taxon>Embryophyta</taxon>
        <taxon>Tracheophyta</taxon>
        <taxon>Spermatophyta</taxon>
        <taxon>Magnoliopsida</taxon>
        <taxon>Magnoliidae</taxon>
        <taxon>Piperales</taxon>
        <taxon>Aristolochiaceae</taxon>
        <taxon>Aristolochia</taxon>
    </lineage>
</organism>
<comment type="caution">
    <text evidence="2">The sequence shown here is derived from an EMBL/GenBank/DDBJ whole genome shotgun (WGS) entry which is preliminary data.</text>
</comment>
<protein>
    <submittedName>
        <fullName evidence="2">Uncharacterized protein</fullName>
    </submittedName>
</protein>
<gene>
    <name evidence="2" type="ORF">H6P81_013628</name>
</gene>
<accession>A0AAV7EF98</accession>
<evidence type="ECO:0000256" key="1">
    <source>
        <dbReference type="SAM" id="MobiDB-lite"/>
    </source>
</evidence>
<dbReference type="EMBL" id="JAINDJ010000005">
    <property type="protein sequence ID" value="KAG9447500.1"/>
    <property type="molecule type" value="Genomic_DNA"/>
</dbReference>
<sequence length="86" mass="9436">MPVGSAAGIRVNAMEACGTGYPPSYPYRKKPNLSRGCRWSDTAPTPTAKKPRSRKESLSFPRPDSLLRSPEPPLEEALNYPLLPLP</sequence>
<reference evidence="2 3" key="1">
    <citation type="submission" date="2021-07" db="EMBL/GenBank/DDBJ databases">
        <title>The Aristolochia fimbriata genome: insights into angiosperm evolution, floral development and chemical biosynthesis.</title>
        <authorList>
            <person name="Jiao Y."/>
        </authorList>
    </citation>
    <scope>NUCLEOTIDE SEQUENCE [LARGE SCALE GENOMIC DNA]</scope>
    <source>
        <strain evidence="2">IBCAS-2021</strain>
        <tissue evidence="2">Leaf</tissue>
    </source>
</reference>
<dbReference type="AlphaFoldDB" id="A0AAV7EF98"/>
<proteinExistence type="predicted"/>
<evidence type="ECO:0000313" key="2">
    <source>
        <dbReference type="EMBL" id="KAG9447500.1"/>
    </source>
</evidence>
<dbReference type="Proteomes" id="UP000825729">
    <property type="component" value="Unassembled WGS sequence"/>
</dbReference>
<keyword evidence="3" id="KW-1185">Reference proteome</keyword>